<dbReference type="Pfam" id="PF00447">
    <property type="entry name" value="HSF_DNA-bind"/>
    <property type="match status" value="1"/>
</dbReference>
<evidence type="ECO:0000256" key="4">
    <source>
        <dbReference type="ARBA" id="ARBA00023242"/>
    </source>
</evidence>
<evidence type="ECO:0000313" key="9">
    <source>
        <dbReference type="RefSeq" id="XP_012861065.1"/>
    </source>
</evidence>
<dbReference type="SUPFAM" id="SSF46785">
    <property type="entry name" value="Winged helix' DNA-binding domain"/>
    <property type="match status" value="1"/>
</dbReference>
<accession>A0ABM0ZRB5</accession>
<name>A0ABM0ZRB5_ECHTE</name>
<reference evidence="9" key="1">
    <citation type="submission" date="2025-08" db="UniProtKB">
        <authorList>
            <consortium name="RefSeq"/>
        </authorList>
    </citation>
    <scope>IDENTIFICATION</scope>
</reference>
<feature type="domain" description="HSF-type DNA-binding" evidence="7">
    <location>
        <begin position="76"/>
        <end position="194"/>
    </location>
</feature>
<organism evidence="8 9">
    <name type="scientific">Echinops telfairi</name>
    <name type="common">Lesser hedgehog tenrec</name>
    <dbReference type="NCBI Taxonomy" id="9371"/>
    <lineage>
        <taxon>Eukaryota</taxon>
        <taxon>Metazoa</taxon>
        <taxon>Chordata</taxon>
        <taxon>Craniata</taxon>
        <taxon>Vertebrata</taxon>
        <taxon>Euteleostomi</taxon>
        <taxon>Mammalia</taxon>
        <taxon>Eutheria</taxon>
        <taxon>Afrotheria</taxon>
        <taxon>Tenrecidae</taxon>
        <taxon>Tenrecinae</taxon>
        <taxon>Echinops</taxon>
    </lineage>
</organism>
<dbReference type="PANTHER" id="PTHR10015">
    <property type="entry name" value="HEAT SHOCK TRANSCRIPTION FACTOR"/>
    <property type="match status" value="1"/>
</dbReference>
<evidence type="ECO:0000313" key="8">
    <source>
        <dbReference type="Proteomes" id="UP000694863"/>
    </source>
</evidence>
<evidence type="ECO:0000256" key="1">
    <source>
        <dbReference type="ARBA" id="ARBA00004123"/>
    </source>
</evidence>
<dbReference type="PANTHER" id="PTHR10015:SF336">
    <property type="entry name" value="HEAT SHOCK TRANSCRIPTION FACTOR, Y-LINKED"/>
    <property type="match status" value="1"/>
</dbReference>
<evidence type="ECO:0000259" key="7">
    <source>
        <dbReference type="SMART" id="SM00415"/>
    </source>
</evidence>
<feature type="region of interest" description="Disordered" evidence="6">
    <location>
        <begin position="212"/>
        <end position="253"/>
    </location>
</feature>
<comment type="similarity">
    <text evidence="2 5">Belongs to the HSF family.</text>
</comment>
<comment type="subcellular location">
    <subcellularLocation>
        <location evidence="1">Nucleus</location>
    </subcellularLocation>
</comment>
<keyword evidence="3" id="KW-0238">DNA-binding</keyword>
<protein>
    <submittedName>
        <fullName evidence="9">Heat shock transcription factor, Y-linked-like</fullName>
    </submittedName>
</protein>
<sequence length="381" mass="42040">MAQVSSEVEHVSPQDEAAAAETSIRSLLNDCSSIGDSVLRALVEEYAFQALSEGLLRKRLRYTVCAPEAHEGNDLLSLTFPRKLWRIVESNQFESIWWDETGTSIVINEELFKKEVLERKAPFNIFETQSMKSFVRQLNLYGFSKTGKNFQRSASLADFLAEEREASVFNKLQFYCNPNFKRGCPQLLMRMKRRVGTKTASPIPASLVQHFNKKPSCSGKGVGNQNTSSQAESRRETTASTSTNIHAPQIKKSSTSTAIANTVVPIRNSFSLPPLSLVSLPGPHALLNQQTPSYGRSPSSHTQGNGHLVNLVTAPTSQYLSPPQKPTAEPSTFPIGLPDYSTNEDPPQKLFVPGKKWILVPVMADTAASFLPRLTHKTSSA</sequence>
<dbReference type="GeneID" id="101649184"/>
<proteinExistence type="inferred from homology"/>
<evidence type="ECO:0000256" key="2">
    <source>
        <dbReference type="ARBA" id="ARBA00006403"/>
    </source>
</evidence>
<dbReference type="Gene3D" id="1.10.10.10">
    <property type="entry name" value="Winged helix-like DNA-binding domain superfamily/Winged helix DNA-binding domain"/>
    <property type="match status" value="1"/>
</dbReference>
<keyword evidence="8" id="KW-1185">Reference proteome</keyword>
<dbReference type="InterPro" id="IPR000232">
    <property type="entry name" value="HSF_DNA-bd"/>
</dbReference>
<feature type="region of interest" description="Disordered" evidence="6">
    <location>
        <begin position="317"/>
        <end position="346"/>
    </location>
</feature>
<evidence type="ECO:0000256" key="5">
    <source>
        <dbReference type="RuleBase" id="RU004020"/>
    </source>
</evidence>
<dbReference type="InterPro" id="IPR036388">
    <property type="entry name" value="WH-like_DNA-bd_sf"/>
</dbReference>
<evidence type="ECO:0000256" key="3">
    <source>
        <dbReference type="ARBA" id="ARBA00023125"/>
    </source>
</evidence>
<evidence type="ECO:0000256" key="6">
    <source>
        <dbReference type="SAM" id="MobiDB-lite"/>
    </source>
</evidence>
<dbReference type="RefSeq" id="XP_012861065.1">
    <property type="nucleotide sequence ID" value="XM_013005611.1"/>
</dbReference>
<dbReference type="Proteomes" id="UP000694863">
    <property type="component" value="Unplaced"/>
</dbReference>
<dbReference type="InterPro" id="IPR036390">
    <property type="entry name" value="WH_DNA-bd_sf"/>
</dbReference>
<dbReference type="SMART" id="SM00415">
    <property type="entry name" value="HSF"/>
    <property type="match status" value="1"/>
</dbReference>
<gene>
    <name evidence="9" type="primary">LOC101649184</name>
</gene>
<keyword evidence="4" id="KW-0539">Nucleus</keyword>